<keyword evidence="4" id="KW-1185">Reference proteome</keyword>
<organism evidence="3 4">
    <name type="scientific">Pseudomonas tensinigenes</name>
    <dbReference type="NCBI Taxonomy" id="2745511"/>
    <lineage>
        <taxon>Bacteria</taxon>
        <taxon>Pseudomonadati</taxon>
        <taxon>Pseudomonadota</taxon>
        <taxon>Gammaproteobacteria</taxon>
        <taxon>Pseudomonadales</taxon>
        <taxon>Pseudomonadaceae</taxon>
        <taxon>Pseudomonas</taxon>
    </lineage>
</organism>
<name>A0ABX8PSH9_9PSED</name>
<reference evidence="3 4" key="1">
    <citation type="journal article" date="2020" name="Microorganisms">
        <title>Reliable Identification of Environmental Pseudomonas Isolates Using the rpoD Gene.</title>
        <authorList>
            <consortium name="The Broad Institute Genome Sequencing Platform"/>
            <person name="Girard L."/>
            <person name="Lood C."/>
            <person name="Rokni-Zadeh H."/>
            <person name="van Noort V."/>
            <person name="Lavigne R."/>
            <person name="De Mot R."/>
        </authorList>
    </citation>
    <scope>NUCLEOTIDE SEQUENCE [LARGE SCALE GENOMIC DNA]</scope>
    <source>
        <strain evidence="3 4">ZA 5.3</strain>
    </source>
</reference>
<evidence type="ECO:0000259" key="2">
    <source>
        <dbReference type="Pfam" id="PF08378"/>
    </source>
</evidence>
<gene>
    <name evidence="3" type="ORF">HU718_018435</name>
</gene>
<dbReference type="Pfam" id="PF08378">
    <property type="entry name" value="NERD"/>
    <property type="match status" value="1"/>
</dbReference>
<protein>
    <submittedName>
        <fullName evidence="3">NERD domain-containing protein</fullName>
    </submittedName>
</protein>
<dbReference type="Proteomes" id="UP000646386">
    <property type="component" value="Chromosome"/>
</dbReference>
<feature type="compositionally biased region" description="Basic residues" evidence="1">
    <location>
        <begin position="590"/>
        <end position="614"/>
    </location>
</feature>
<reference evidence="3 4" key="2">
    <citation type="journal article" date="2021" name="Microorganisms">
        <title>The Ever-Expanding Pseudomonas Genus: Description of 43 New Species and Partition of the Pseudomonas putida Group.</title>
        <authorList>
            <person name="Girard L."/>
            <person name="Lood C."/>
            <person name="Hofte M."/>
            <person name="Vandamme P."/>
            <person name="Rokni-Zadeh H."/>
            <person name="van Noort V."/>
            <person name="Lavigne R."/>
            <person name="De Mot R."/>
        </authorList>
    </citation>
    <scope>NUCLEOTIDE SEQUENCE [LARGE SCALE GENOMIC DNA]</scope>
    <source>
        <strain evidence="3 4">ZA 5.3</strain>
    </source>
</reference>
<evidence type="ECO:0000313" key="3">
    <source>
        <dbReference type="EMBL" id="QXI04009.1"/>
    </source>
</evidence>
<dbReference type="InterPro" id="IPR011528">
    <property type="entry name" value="NERD"/>
</dbReference>
<sequence>MDAVLHKKMISEVQKLKQIVSVLSIEDLVDFVNRQQMQFNQGHFVKGNLGSPLRQGMYLLAIACSQEEPTIGEVLDEKKESALVKILESIFFKYGLAYFPTKDELVGGMSESWHSHRELAMPAFLHHFMSGFKASSDQIRKWIKISFDGFEKEIREKFGICHNEMLAVGDFIEAAVIGNNAANKVLFDSRLKEFHAKFVSGIKEGQDLKRLLLESRNSKEFVELMNGDDLPNPFSVSFESISKEFGEAVANSIRENFVSIRGESDSLLYITDQNPVVLKPLISCDGETFYFVANNSYHQAVIDNVEALLSGGSASKKYLPARDRRLESSTVKAFKRILSPSAIFYESAYETDDSHLEHDLVVISNDALYIVESKASPPREPLRDPTKAYQRIRDHFRSKSGIQKAYEQANALREKVLKSELTRLYDKKGKVIAEIKRSSFSEVFCVCVTREDFGPIATNLSMLLEKHGEGAYPWVVCITDLEYMFDGLLHLGKGESDLRRYINERALLHGKVFGSDELEFAGAFLKYGGLHDFITAKAGFIPLGIDESDIFDKIYFAEKKGEKYVCEPVSPGLRPFDKSYFFSRSEGGGKKGKNKSKAKSKRRMEKQSRRGNRK</sequence>
<accession>A0ABX8PSH9</accession>
<dbReference type="EMBL" id="CP077089">
    <property type="protein sequence ID" value="QXI04009.1"/>
    <property type="molecule type" value="Genomic_DNA"/>
</dbReference>
<feature type="domain" description="NERD" evidence="2">
    <location>
        <begin position="345"/>
        <end position="419"/>
    </location>
</feature>
<evidence type="ECO:0000256" key="1">
    <source>
        <dbReference type="SAM" id="MobiDB-lite"/>
    </source>
</evidence>
<proteinExistence type="predicted"/>
<evidence type="ECO:0000313" key="4">
    <source>
        <dbReference type="Proteomes" id="UP000646386"/>
    </source>
</evidence>
<dbReference type="RefSeq" id="WP_186614745.1">
    <property type="nucleotide sequence ID" value="NZ_CP077089.1"/>
</dbReference>
<feature type="region of interest" description="Disordered" evidence="1">
    <location>
        <begin position="581"/>
        <end position="614"/>
    </location>
</feature>